<dbReference type="AlphaFoldDB" id="A0A915K881"/>
<evidence type="ECO:0000313" key="3">
    <source>
        <dbReference type="WBParaSite" id="nRc.2.0.1.t34901-RA"/>
    </source>
</evidence>
<feature type="compositionally biased region" description="Basic and acidic residues" evidence="1">
    <location>
        <begin position="8"/>
        <end position="19"/>
    </location>
</feature>
<evidence type="ECO:0000256" key="1">
    <source>
        <dbReference type="SAM" id="MobiDB-lite"/>
    </source>
</evidence>
<keyword evidence="2" id="KW-1185">Reference proteome</keyword>
<dbReference type="Proteomes" id="UP000887565">
    <property type="component" value="Unplaced"/>
</dbReference>
<protein>
    <submittedName>
        <fullName evidence="3">Uncharacterized protein</fullName>
    </submittedName>
</protein>
<dbReference type="WBParaSite" id="nRc.2.0.1.t34901-RA">
    <property type="protein sequence ID" value="nRc.2.0.1.t34901-RA"/>
    <property type="gene ID" value="nRc.2.0.1.g34901"/>
</dbReference>
<sequence length="165" mass="18716">MGVKRKALGNDKPKPDKHQCMGAKSPDMIGAKEAKTNAKIKAKMEAEPEAKARRDIIEEGLNEAIEAMDSILIVWSEGLKAQARHLLTSSTGRTYTDPATILYNKSVEFWWFSGLWTMRQNNSQYNEWKWKGILPKQSVEVKESATVAEYRRSSPIATDCRRQKS</sequence>
<accession>A0A915K881</accession>
<organism evidence="2 3">
    <name type="scientific">Romanomermis culicivorax</name>
    <name type="common">Nematode worm</name>
    <dbReference type="NCBI Taxonomy" id="13658"/>
    <lineage>
        <taxon>Eukaryota</taxon>
        <taxon>Metazoa</taxon>
        <taxon>Ecdysozoa</taxon>
        <taxon>Nematoda</taxon>
        <taxon>Enoplea</taxon>
        <taxon>Dorylaimia</taxon>
        <taxon>Mermithida</taxon>
        <taxon>Mermithoidea</taxon>
        <taxon>Mermithidae</taxon>
        <taxon>Romanomermis</taxon>
    </lineage>
</organism>
<name>A0A915K881_ROMCU</name>
<feature type="region of interest" description="Disordered" evidence="1">
    <location>
        <begin position="1"/>
        <end position="27"/>
    </location>
</feature>
<reference evidence="3" key="1">
    <citation type="submission" date="2022-11" db="UniProtKB">
        <authorList>
            <consortium name="WormBaseParasite"/>
        </authorList>
    </citation>
    <scope>IDENTIFICATION</scope>
</reference>
<evidence type="ECO:0000313" key="2">
    <source>
        <dbReference type="Proteomes" id="UP000887565"/>
    </source>
</evidence>
<proteinExistence type="predicted"/>